<protein>
    <submittedName>
        <fullName evidence="2">CopG domain protein DNA-binding domain protein</fullName>
    </submittedName>
</protein>
<feature type="domain" description="Ribbon-helix-helix protein CopG" evidence="1">
    <location>
        <begin position="6"/>
        <end position="43"/>
    </location>
</feature>
<dbReference type="Pfam" id="PF01402">
    <property type="entry name" value="RHH_1"/>
    <property type="match status" value="1"/>
</dbReference>
<dbReference type="PaxDb" id="572546-Arcpr_1806"/>
<dbReference type="InterPro" id="IPR002145">
    <property type="entry name" value="CopG"/>
</dbReference>
<dbReference type="KEGG" id="apo:Arcpr_1806"/>
<sequence>MPEKIMRISVAVDENIRNIIEDLAKRENKTISDIIRQAISLYYMIKSRNLSSKALKRYLDILSMSDNIIVDLELWLAILDEINKHEDKEFWEIVERIGYEHGMELKSRGIEDIKDVLRILELKHLFKLKEGESNGNFTLVLATRNEANILKHYLRGLFKAFGVDVEFIEGLRKLIVMVKKK</sequence>
<dbReference type="EMBL" id="CP001857">
    <property type="protein sequence ID" value="ADB58850.1"/>
    <property type="molecule type" value="Genomic_DNA"/>
</dbReference>
<dbReference type="STRING" id="572546.Arcpr_1806"/>
<dbReference type="eggNOG" id="arCOG04451">
    <property type="taxonomic scope" value="Archaea"/>
</dbReference>
<evidence type="ECO:0000313" key="2">
    <source>
        <dbReference type="EMBL" id="ADB58850.1"/>
    </source>
</evidence>
<name>D2RFF6_ARCPA</name>
<dbReference type="HOGENOM" id="CLU_104048_0_0_2"/>
<dbReference type="GeneID" id="8740502"/>
<evidence type="ECO:0000313" key="3">
    <source>
        <dbReference type="Proteomes" id="UP000001901"/>
    </source>
</evidence>
<accession>D2RFF6</accession>
<keyword evidence="2" id="KW-0238">DNA-binding</keyword>
<dbReference type="AlphaFoldDB" id="D2RFF6"/>
<dbReference type="OrthoDB" id="50416at2157"/>
<dbReference type="CDD" id="cd22235">
    <property type="entry name" value="RHH_CopG_archaea"/>
    <property type="match status" value="1"/>
</dbReference>
<gene>
    <name evidence="2" type="ordered locus">Arcpr_1806</name>
</gene>
<dbReference type="GO" id="GO:0003677">
    <property type="term" value="F:DNA binding"/>
    <property type="evidence" value="ECO:0007669"/>
    <property type="project" value="UniProtKB-KW"/>
</dbReference>
<keyword evidence="3" id="KW-1185">Reference proteome</keyword>
<organism evidence="2 3">
    <name type="scientific">Archaeoglobus profundus (strain DSM 5631 / JCM 9629 / NBRC 100127 / Av18)</name>
    <dbReference type="NCBI Taxonomy" id="572546"/>
    <lineage>
        <taxon>Archaea</taxon>
        <taxon>Methanobacteriati</taxon>
        <taxon>Methanobacteriota</taxon>
        <taxon>Archaeoglobi</taxon>
        <taxon>Archaeoglobales</taxon>
        <taxon>Archaeoglobaceae</taxon>
        <taxon>Archaeoglobus</taxon>
    </lineage>
</organism>
<dbReference type="GO" id="GO:0006355">
    <property type="term" value="P:regulation of DNA-templated transcription"/>
    <property type="evidence" value="ECO:0007669"/>
    <property type="project" value="InterPro"/>
</dbReference>
<proteinExistence type="predicted"/>
<evidence type="ECO:0000259" key="1">
    <source>
        <dbReference type="Pfam" id="PF01402"/>
    </source>
</evidence>
<dbReference type="RefSeq" id="WP_012941185.1">
    <property type="nucleotide sequence ID" value="NC_013741.1"/>
</dbReference>
<dbReference type="Proteomes" id="UP000001901">
    <property type="component" value="Chromosome"/>
</dbReference>
<reference evidence="2 3" key="1">
    <citation type="journal article" date="2010" name="Stand. Genomic Sci.">
        <title>Complete genome sequence of Archaeoglobus profundus type strain (AV18).</title>
        <authorList>
            <person name="von Jan M."/>
            <person name="Lapidus A."/>
            <person name="Del Rio T.G."/>
            <person name="Copeland A."/>
            <person name="Tice H."/>
            <person name="Cheng J.F."/>
            <person name="Lucas S."/>
            <person name="Chen F."/>
            <person name="Nolan M."/>
            <person name="Goodwin L."/>
            <person name="Han C."/>
            <person name="Pitluck S."/>
            <person name="Liolios K."/>
            <person name="Ivanova N."/>
            <person name="Mavromatis K."/>
            <person name="Ovchinnikova G."/>
            <person name="Chertkov O."/>
            <person name="Pati A."/>
            <person name="Chen A."/>
            <person name="Palaniappan K."/>
            <person name="Land M."/>
            <person name="Hauser L."/>
            <person name="Chang Y.J."/>
            <person name="Jeffries C.D."/>
            <person name="Saunders E."/>
            <person name="Brettin T."/>
            <person name="Detter J.C."/>
            <person name="Chain P."/>
            <person name="Eichinger K."/>
            <person name="Huber H."/>
            <person name="Spring S."/>
            <person name="Rohde M."/>
            <person name="Goker M."/>
            <person name="Wirth R."/>
            <person name="Woyke T."/>
            <person name="Bristow J."/>
            <person name="Eisen J.A."/>
            <person name="Markowitz V."/>
            <person name="Hugenholtz P."/>
            <person name="Kyrpides N.C."/>
            <person name="Klenk H.P."/>
        </authorList>
    </citation>
    <scope>NUCLEOTIDE SEQUENCE [LARGE SCALE GENOMIC DNA]</scope>
    <source>
        <strain evidence="3">DSM 5631 / JCM 9629 / NBRC 100127 / Av18</strain>
    </source>
</reference>